<evidence type="ECO:0000313" key="5">
    <source>
        <dbReference type="Ensembl" id="ENSCLMP00005006325.1"/>
    </source>
</evidence>
<dbReference type="PANTHER" id="PTHR24171">
    <property type="entry name" value="ANKYRIN REPEAT DOMAIN-CONTAINING PROTEIN 39-RELATED"/>
    <property type="match status" value="1"/>
</dbReference>
<dbReference type="GeneTree" id="ENSGT00940000155295"/>
<keyword evidence="2 3" id="KW-0040">ANK repeat</keyword>
<evidence type="ECO:0000256" key="2">
    <source>
        <dbReference type="ARBA" id="ARBA00023043"/>
    </source>
</evidence>
<dbReference type="InterPro" id="IPR036770">
    <property type="entry name" value="Ankyrin_rpt-contain_sf"/>
</dbReference>
<dbReference type="SUPFAM" id="SSF48403">
    <property type="entry name" value="Ankyrin repeat"/>
    <property type="match status" value="1"/>
</dbReference>
<dbReference type="PANTHER" id="PTHR24171:SF8">
    <property type="entry name" value="BRCA1-ASSOCIATED RING DOMAIN PROTEIN 1"/>
    <property type="match status" value="1"/>
</dbReference>
<evidence type="ECO:0000256" key="1">
    <source>
        <dbReference type="ARBA" id="ARBA00022737"/>
    </source>
</evidence>
<name>A0A8C2WQN9_CYCLU</name>
<feature type="compositionally biased region" description="Low complexity" evidence="4">
    <location>
        <begin position="90"/>
        <end position="100"/>
    </location>
</feature>
<accession>A0A8C2WQN9</accession>
<keyword evidence="6" id="KW-1185">Reference proteome</keyword>
<organism evidence="5 6">
    <name type="scientific">Cyclopterus lumpus</name>
    <name type="common">Lumpsucker</name>
    <dbReference type="NCBI Taxonomy" id="8103"/>
    <lineage>
        <taxon>Eukaryota</taxon>
        <taxon>Metazoa</taxon>
        <taxon>Chordata</taxon>
        <taxon>Craniata</taxon>
        <taxon>Vertebrata</taxon>
        <taxon>Euteleostomi</taxon>
        <taxon>Actinopterygii</taxon>
        <taxon>Neopterygii</taxon>
        <taxon>Teleostei</taxon>
        <taxon>Neoteleostei</taxon>
        <taxon>Acanthomorphata</taxon>
        <taxon>Eupercaria</taxon>
        <taxon>Perciformes</taxon>
        <taxon>Cottioidei</taxon>
        <taxon>Cottales</taxon>
        <taxon>Cyclopteridae</taxon>
        <taxon>Cyclopterus</taxon>
    </lineage>
</organism>
<dbReference type="GO" id="GO:0031436">
    <property type="term" value="C:BRCA1-BARD1 complex"/>
    <property type="evidence" value="ECO:0007669"/>
    <property type="project" value="TreeGrafter"/>
</dbReference>
<reference evidence="5" key="1">
    <citation type="submission" date="2025-08" db="UniProtKB">
        <authorList>
            <consortium name="Ensembl"/>
        </authorList>
    </citation>
    <scope>IDENTIFICATION</scope>
</reference>
<dbReference type="Gene3D" id="1.25.40.20">
    <property type="entry name" value="Ankyrin repeat-containing domain"/>
    <property type="match status" value="1"/>
</dbReference>
<dbReference type="AlphaFoldDB" id="A0A8C2WQN9"/>
<dbReference type="GO" id="GO:0085020">
    <property type="term" value="P:protein K6-linked ubiquitination"/>
    <property type="evidence" value="ECO:0007669"/>
    <property type="project" value="TreeGrafter"/>
</dbReference>
<proteinExistence type="predicted"/>
<protein>
    <submittedName>
        <fullName evidence="5">Oxysterol binding protein like 1A</fullName>
    </submittedName>
</protein>
<dbReference type="Ensembl" id="ENSCLMT00005006815.1">
    <property type="protein sequence ID" value="ENSCLMP00005006325.1"/>
    <property type="gene ID" value="ENSCLMG00005003132.1"/>
</dbReference>
<evidence type="ECO:0000256" key="3">
    <source>
        <dbReference type="PROSITE-ProRule" id="PRU00023"/>
    </source>
</evidence>
<reference evidence="5" key="2">
    <citation type="submission" date="2025-09" db="UniProtKB">
        <authorList>
            <consortium name="Ensembl"/>
        </authorList>
    </citation>
    <scope>IDENTIFICATION</scope>
</reference>
<dbReference type="GO" id="GO:0004842">
    <property type="term" value="F:ubiquitin-protein transferase activity"/>
    <property type="evidence" value="ECO:0007669"/>
    <property type="project" value="TreeGrafter"/>
</dbReference>
<dbReference type="GO" id="GO:0070531">
    <property type="term" value="C:BRCA1-A complex"/>
    <property type="evidence" value="ECO:0007669"/>
    <property type="project" value="TreeGrafter"/>
</dbReference>
<evidence type="ECO:0000256" key="4">
    <source>
        <dbReference type="SAM" id="MobiDB-lite"/>
    </source>
</evidence>
<dbReference type="Proteomes" id="UP000694565">
    <property type="component" value="Unplaced"/>
</dbReference>
<dbReference type="Pfam" id="PF12796">
    <property type="entry name" value="Ank_2"/>
    <property type="match status" value="1"/>
</dbReference>
<dbReference type="InterPro" id="IPR002110">
    <property type="entry name" value="Ankyrin_rpt"/>
</dbReference>
<dbReference type="PROSITE" id="PS50088">
    <property type="entry name" value="ANK_REPEAT"/>
    <property type="match status" value="1"/>
</dbReference>
<dbReference type="SMART" id="SM00248">
    <property type="entry name" value="ANK"/>
    <property type="match status" value="1"/>
</dbReference>
<keyword evidence="1" id="KW-0677">Repeat</keyword>
<evidence type="ECO:0000313" key="6">
    <source>
        <dbReference type="Proteomes" id="UP000694565"/>
    </source>
</evidence>
<dbReference type="PROSITE" id="PS50297">
    <property type="entry name" value="ANK_REP_REGION"/>
    <property type="match status" value="1"/>
</dbReference>
<feature type="region of interest" description="Disordered" evidence="4">
    <location>
        <begin position="69"/>
        <end position="106"/>
    </location>
</feature>
<feature type="repeat" description="ANK" evidence="3">
    <location>
        <begin position="40"/>
        <end position="72"/>
    </location>
</feature>
<sequence>MEADTLEKKLLFCAKEGSRAAIQKLLESRVDQSSKSKTTSGWTPLHLACYFGHRDAVEELLKAGADANVQNNMGDTPLHKAAYTGRKAAGGESSGSSQRGGHLHSV</sequence>